<dbReference type="InterPro" id="IPR036816">
    <property type="entry name" value="RNaseA-like_dom_sf"/>
</dbReference>
<evidence type="ECO:0000256" key="2">
    <source>
        <dbReference type="SAM" id="Phobius"/>
    </source>
</evidence>
<dbReference type="SMART" id="SM00092">
    <property type="entry name" value="RNAse_Pc"/>
    <property type="match status" value="1"/>
</dbReference>
<feature type="transmembrane region" description="Helical" evidence="2">
    <location>
        <begin position="14"/>
        <end position="37"/>
    </location>
</feature>
<evidence type="ECO:0000313" key="4">
    <source>
        <dbReference type="EMBL" id="KAK6477544.1"/>
    </source>
</evidence>
<sequence>MLCICTSELHVNLVVYILIEAVWLCIQKYILLFLLFFRETIREKKMQKLLLIFLALLAESAGLSPPCLALVSHSVPNQKPCALLSIPACALNLTLSDGQEKHLQAAEPGLRISDVTVREGCLLSVWLSSSIGPSQQTCHVFAMGTYTDLGSDSHHILNAYSCSCRALGKKPPPRPSFKDFKNKHLVDLRTNGDKRFWNQMMRDRHLTHRTMNTFIYAFDDKAKKICWGQHLRENLYKSRNLFNITDVWRTKSSRDYIVKKKIEKHVIVACLNNVPVHLTGTSTK</sequence>
<comment type="similarity">
    <text evidence="1">Belongs to the pancreatic ribonuclease family.</text>
</comment>
<keyword evidence="2" id="KW-0472">Membrane</keyword>
<dbReference type="EMBL" id="JAHFZB010000021">
    <property type="protein sequence ID" value="KAK6477544.1"/>
    <property type="molecule type" value="Genomic_DNA"/>
</dbReference>
<dbReference type="PANTHER" id="PTHR11437">
    <property type="entry name" value="RIBONUCLEASE"/>
    <property type="match status" value="1"/>
</dbReference>
<reference evidence="4 5" key="1">
    <citation type="submission" date="2021-05" db="EMBL/GenBank/DDBJ databases">
        <authorList>
            <person name="Zahm M."/>
            <person name="Klopp C."/>
            <person name="Cabau C."/>
            <person name="Kuhl H."/>
            <person name="Suciu R."/>
            <person name="Ciorpac M."/>
            <person name="Holostenco D."/>
            <person name="Gessner J."/>
            <person name="Wuertz S."/>
            <person name="Hohne C."/>
            <person name="Stock M."/>
            <person name="Gislard M."/>
            <person name="Lluch J."/>
            <person name="Milhes M."/>
            <person name="Lampietro C."/>
            <person name="Lopez Roques C."/>
            <person name="Donnadieu C."/>
            <person name="Du K."/>
            <person name="Schartl M."/>
            <person name="Guiguen Y."/>
        </authorList>
    </citation>
    <scope>NUCLEOTIDE SEQUENCE [LARGE SCALE GENOMIC DNA]</scope>
    <source>
        <strain evidence="4">Hh-F2</strain>
        <tissue evidence="4">Blood</tissue>
    </source>
</reference>
<accession>A0ABR0YYU6</accession>
<keyword evidence="2" id="KW-0812">Transmembrane</keyword>
<keyword evidence="2" id="KW-1133">Transmembrane helix</keyword>
<evidence type="ECO:0000313" key="5">
    <source>
        <dbReference type="Proteomes" id="UP001369086"/>
    </source>
</evidence>
<dbReference type="InterPro" id="IPR001427">
    <property type="entry name" value="RNaseA"/>
</dbReference>
<dbReference type="Gene3D" id="3.10.130.10">
    <property type="entry name" value="Ribonuclease A-like domain"/>
    <property type="match status" value="1"/>
</dbReference>
<keyword evidence="5" id="KW-1185">Reference proteome</keyword>
<evidence type="ECO:0000256" key="1">
    <source>
        <dbReference type="ARBA" id="ARBA00005600"/>
    </source>
</evidence>
<feature type="domain" description="Ribonuclease A-domain" evidence="3">
    <location>
        <begin position="173"/>
        <end position="282"/>
    </location>
</feature>
<organism evidence="4 5">
    <name type="scientific">Huso huso</name>
    <name type="common">Beluga</name>
    <name type="synonym">Acipenser huso</name>
    <dbReference type="NCBI Taxonomy" id="61971"/>
    <lineage>
        <taxon>Eukaryota</taxon>
        <taxon>Metazoa</taxon>
        <taxon>Chordata</taxon>
        <taxon>Craniata</taxon>
        <taxon>Vertebrata</taxon>
        <taxon>Euteleostomi</taxon>
        <taxon>Actinopterygii</taxon>
        <taxon>Chondrostei</taxon>
        <taxon>Acipenseriformes</taxon>
        <taxon>Acipenseridae</taxon>
        <taxon>Huso</taxon>
    </lineage>
</organism>
<feature type="transmembrane region" description="Helical" evidence="2">
    <location>
        <begin position="49"/>
        <end position="71"/>
    </location>
</feature>
<dbReference type="Proteomes" id="UP001369086">
    <property type="component" value="Unassembled WGS sequence"/>
</dbReference>
<gene>
    <name evidence="4" type="ORF">HHUSO_G22521</name>
</gene>
<comment type="caution">
    <text evidence="4">The sequence shown here is derived from an EMBL/GenBank/DDBJ whole genome shotgun (WGS) entry which is preliminary data.</text>
</comment>
<dbReference type="InterPro" id="IPR023412">
    <property type="entry name" value="RNaseA_domain"/>
</dbReference>
<proteinExistence type="inferred from homology"/>
<protein>
    <recommendedName>
        <fullName evidence="3">Ribonuclease A-domain domain-containing protein</fullName>
    </recommendedName>
</protein>
<dbReference type="Pfam" id="PF00074">
    <property type="entry name" value="RnaseA"/>
    <property type="match status" value="1"/>
</dbReference>
<dbReference type="SUPFAM" id="SSF54076">
    <property type="entry name" value="RNase A-like"/>
    <property type="match status" value="1"/>
</dbReference>
<evidence type="ECO:0000259" key="3">
    <source>
        <dbReference type="SMART" id="SM00092"/>
    </source>
</evidence>
<name>A0ABR0YYU6_HUSHU</name>